<evidence type="ECO:0000313" key="5">
    <source>
        <dbReference type="Proteomes" id="UP000255316"/>
    </source>
</evidence>
<dbReference type="InterPro" id="IPR001387">
    <property type="entry name" value="Cro/C1-type_HTH"/>
</dbReference>
<keyword evidence="4" id="KW-1185">Reference proteome</keyword>
<feature type="domain" description="HTH cro/C1-type" evidence="1">
    <location>
        <begin position="38"/>
        <end position="92"/>
    </location>
</feature>
<evidence type="ECO:0000313" key="3">
    <source>
        <dbReference type="EMBL" id="STX34134.1"/>
    </source>
</evidence>
<dbReference type="Proteomes" id="UP000255316">
    <property type="component" value="Unassembled WGS sequence"/>
</dbReference>
<organism evidence="3 5">
    <name type="scientific">Legionella cincinnatiensis</name>
    <dbReference type="NCBI Taxonomy" id="28085"/>
    <lineage>
        <taxon>Bacteria</taxon>
        <taxon>Pseudomonadati</taxon>
        <taxon>Pseudomonadota</taxon>
        <taxon>Gammaproteobacteria</taxon>
        <taxon>Legionellales</taxon>
        <taxon>Legionellaceae</taxon>
        <taxon>Legionella</taxon>
    </lineage>
</organism>
<dbReference type="EMBL" id="LNXX01000004">
    <property type="protein sequence ID" value="KTC93537.1"/>
    <property type="molecule type" value="Genomic_DNA"/>
</dbReference>
<dbReference type="SUPFAM" id="SSF47413">
    <property type="entry name" value="lambda repressor-like DNA-binding domains"/>
    <property type="match status" value="1"/>
</dbReference>
<dbReference type="InterPro" id="IPR010982">
    <property type="entry name" value="Lambda_DNA-bd_dom_sf"/>
</dbReference>
<sequence>MIIMSEKQLSTFEREMQDPLFREQFEKEYDEFLLSEIIKALMKNGKMTVRKLAEKAGLSPTVIQKIRSGEQDDVKLSNFLNISHSCGFKVILEKGDDKYYL</sequence>
<evidence type="ECO:0000259" key="1">
    <source>
        <dbReference type="PROSITE" id="PS50943"/>
    </source>
</evidence>
<dbReference type="STRING" id="28085.Lcin_0117"/>
<dbReference type="GO" id="GO:0003677">
    <property type="term" value="F:DNA binding"/>
    <property type="evidence" value="ECO:0007669"/>
    <property type="project" value="InterPro"/>
</dbReference>
<dbReference type="Pfam" id="PF01381">
    <property type="entry name" value="HTH_3"/>
    <property type="match status" value="1"/>
</dbReference>
<reference evidence="2 4" key="1">
    <citation type="submission" date="2015-11" db="EMBL/GenBank/DDBJ databases">
        <title>Genomic analysis of 38 Legionella species identifies large and diverse effector repertoires.</title>
        <authorList>
            <person name="Burstein D."/>
            <person name="Amaro F."/>
            <person name="Zusman T."/>
            <person name="Lifshitz Z."/>
            <person name="Cohen O."/>
            <person name="Gilbert J.A."/>
            <person name="Pupko T."/>
            <person name="Shuman H.A."/>
            <person name="Segal G."/>
        </authorList>
    </citation>
    <scope>NUCLEOTIDE SEQUENCE [LARGE SCALE GENOMIC DNA]</scope>
    <source>
        <strain evidence="2 4">CDC#72-OH-14</strain>
    </source>
</reference>
<dbReference type="PROSITE" id="PS50943">
    <property type="entry name" value="HTH_CROC1"/>
    <property type="match status" value="1"/>
</dbReference>
<protein>
    <recommendedName>
        <fullName evidence="1">HTH cro/C1-type domain-containing protein</fullName>
    </recommendedName>
</protein>
<reference evidence="3 5" key="2">
    <citation type="submission" date="2018-06" db="EMBL/GenBank/DDBJ databases">
        <authorList>
            <consortium name="Pathogen Informatics"/>
            <person name="Doyle S."/>
        </authorList>
    </citation>
    <scope>NUCLEOTIDE SEQUENCE [LARGE SCALE GENOMIC DNA]</scope>
    <source>
        <strain evidence="3 5">NCTC12438</strain>
    </source>
</reference>
<gene>
    <name evidence="2" type="ORF">Lcin_0117</name>
    <name evidence="3" type="ORF">NCTC12438_00727</name>
</gene>
<dbReference type="AlphaFoldDB" id="A0A378IQ41"/>
<evidence type="ECO:0000313" key="2">
    <source>
        <dbReference type="EMBL" id="KTC93537.1"/>
    </source>
</evidence>
<dbReference type="Proteomes" id="UP000054854">
    <property type="component" value="Unassembled WGS sequence"/>
</dbReference>
<name>A0A378IQ41_9GAMM</name>
<dbReference type="CDD" id="cd00093">
    <property type="entry name" value="HTH_XRE"/>
    <property type="match status" value="1"/>
</dbReference>
<proteinExistence type="predicted"/>
<dbReference type="Gene3D" id="1.10.260.40">
    <property type="entry name" value="lambda repressor-like DNA-binding domains"/>
    <property type="match status" value="1"/>
</dbReference>
<dbReference type="EMBL" id="UGNX01000001">
    <property type="protein sequence ID" value="STX34134.1"/>
    <property type="molecule type" value="Genomic_DNA"/>
</dbReference>
<accession>A0A378IQ41</accession>
<evidence type="ECO:0000313" key="4">
    <source>
        <dbReference type="Proteomes" id="UP000054854"/>
    </source>
</evidence>